<accession>A0A2T9YAC8</accession>
<dbReference type="GO" id="GO:0007018">
    <property type="term" value="P:microtubule-based movement"/>
    <property type="evidence" value="ECO:0007669"/>
    <property type="project" value="TreeGrafter"/>
</dbReference>
<dbReference type="PANTHER" id="PTHR21255:SF4">
    <property type="entry name" value="DYNEIN LIGHT CHAIN TCTEX-TYPE"/>
    <property type="match status" value="1"/>
</dbReference>
<name>A0A2T9YAC8_9FUNG</name>
<dbReference type="GO" id="GO:0005868">
    <property type="term" value="C:cytoplasmic dynein complex"/>
    <property type="evidence" value="ECO:0007669"/>
    <property type="project" value="TreeGrafter"/>
</dbReference>
<dbReference type="Proteomes" id="UP000245383">
    <property type="component" value="Unassembled WGS sequence"/>
</dbReference>
<dbReference type="AlphaFoldDB" id="A0A2T9YAC8"/>
<reference evidence="1 2" key="1">
    <citation type="journal article" date="2018" name="MBio">
        <title>Comparative Genomics Reveals the Core Gene Toolbox for the Fungus-Insect Symbiosis.</title>
        <authorList>
            <person name="Wang Y."/>
            <person name="Stata M."/>
            <person name="Wang W."/>
            <person name="Stajich J.E."/>
            <person name="White M.M."/>
            <person name="Moncalvo J.M."/>
        </authorList>
    </citation>
    <scope>NUCLEOTIDE SEQUENCE [LARGE SCALE GENOMIC DNA]</scope>
    <source>
        <strain evidence="1 2">SWE-8-4</strain>
    </source>
</reference>
<dbReference type="PANTHER" id="PTHR21255">
    <property type="entry name" value="T-COMPLEX-ASSOCIATED-TESTIS-EXPRESSED 1/ DYNEIN LIGHT CHAIN"/>
    <property type="match status" value="1"/>
</dbReference>
<dbReference type="GO" id="GO:0005737">
    <property type="term" value="C:cytoplasm"/>
    <property type="evidence" value="ECO:0007669"/>
    <property type="project" value="TreeGrafter"/>
</dbReference>
<protein>
    <recommendedName>
        <fullName evidence="3">Topoisomerase I damage affected protein 2</fullName>
    </recommendedName>
</protein>
<dbReference type="Gene3D" id="3.30.1140.40">
    <property type="entry name" value="Tctex-1"/>
    <property type="match status" value="1"/>
</dbReference>
<gene>
    <name evidence="1" type="ORF">BB561_005446</name>
</gene>
<dbReference type="CDD" id="cd21455">
    <property type="entry name" value="DLC-like_DYNLT1_DYNLT3"/>
    <property type="match status" value="1"/>
</dbReference>
<keyword evidence="2" id="KW-1185">Reference proteome</keyword>
<evidence type="ECO:0000313" key="2">
    <source>
        <dbReference type="Proteomes" id="UP000245383"/>
    </source>
</evidence>
<organism evidence="1 2">
    <name type="scientific">Smittium simulii</name>
    <dbReference type="NCBI Taxonomy" id="133385"/>
    <lineage>
        <taxon>Eukaryota</taxon>
        <taxon>Fungi</taxon>
        <taxon>Fungi incertae sedis</taxon>
        <taxon>Zoopagomycota</taxon>
        <taxon>Kickxellomycotina</taxon>
        <taxon>Harpellomycetes</taxon>
        <taxon>Harpellales</taxon>
        <taxon>Legeriomycetaceae</taxon>
        <taxon>Smittium</taxon>
    </lineage>
</organism>
<dbReference type="Pfam" id="PF03645">
    <property type="entry name" value="Tctex-1"/>
    <property type="match status" value="1"/>
</dbReference>
<dbReference type="InterPro" id="IPR038586">
    <property type="entry name" value="Tctex-1-like_sf"/>
</dbReference>
<evidence type="ECO:0008006" key="3">
    <source>
        <dbReference type="Google" id="ProtNLM"/>
    </source>
</evidence>
<evidence type="ECO:0000313" key="1">
    <source>
        <dbReference type="EMBL" id="PVU89293.1"/>
    </source>
</evidence>
<dbReference type="STRING" id="133385.A0A2T9YAC8"/>
<dbReference type="EMBL" id="MBFR01000325">
    <property type="protein sequence ID" value="PVU89293.1"/>
    <property type="molecule type" value="Genomic_DNA"/>
</dbReference>
<sequence>MEEQGVDLAMADGTYKHSKLEELEKNILEYINKKLGSFQQNSASKTKFVVTATFVQKNSSGFASGTSVFWDADQDGLAKYSYHSDSMLVSVTAYWFASTAN</sequence>
<dbReference type="InterPro" id="IPR005334">
    <property type="entry name" value="Tctex-1-like"/>
</dbReference>
<dbReference type="OrthoDB" id="10059120at2759"/>
<comment type="caution">
    <text evidence="1">The sequence shown here is derived from an EMBL/GenBank/DDBJ whole genome shotgun (WGS) entry which is preliminary data.</text>
</comment>
<dbReference type="GO" id="GO:0045505">
    <property type="term" value="F:dynein intermediate chain binding"/>
    <property type="evidence" value="ECO:0007669"/>
    <property type="project" value="TreeGrafter"/>
</dbReference>
<proteinExistence type="predicted"/>